<dbReference type="Proteomes" id="UP000094936">
    <property type="component" value="Unassembled WGS sequence"/>
</dbReference>
<dbReference type="EMBL" id="LYBM01000012">
    <property type="protein sequence ID" value="ODA33890.1"/>
    <property type="molecule type" value="Genomic_DNA"/>
</dbReference>
<dbReference type="PANTHER" id="PTHR43420">
    <property type="entry name" value="ACETYLTRANSFERASE"/>
    <property type="match status" value="1"/>
</dbReference>
<accession>A0A1C3EKZ3</accession>
<evidence type="ECO:0000313" key="4">
    <source>
        <dbReference type="EMBL" id="ODA33890.1"/>
    </source>
</evidence>
<comment type="caution">
    <text evidence="4">The sequence shown here is derived from an EMBL/GenBank/DDBJ whole genome shotgun (WGS) entry which is preliminary data.</text>
</comment>
<dbReference type="RefSeq" id="WP_068901299.1">
    <property type="nucleotide sequence ID" value="NZ_JBHUIF010000004.1"/>
</dbReference>
<dbReference type="SUPFAM" id="SSF55729">
    <property type="entry name" value="Acyl-CoA N-acyltransferases (Nat)"/>
    <property type="match status" value="1"/>
</dbReference>
<evidence type="ECO:0000259" key="3">
    <source>
        <dbReference type="PROSITE" id="PS51186"/>
    </source>
</evidence>
<proteinExistence type="predicted"/>
<evidence type="ECO:0000256" key="1">
    <source>
        <dbReference type="ARBA" id="ARBA00022679"/>
    </source>
</evidence>
<dbReference type="PROSITE" id="PS51186">
    <property type="entry name" value="GNAT"/>
    <property type="match status" value="1"/>
</dbReference>
<keyword evidence="1" id="KW-0808">Transferase</keyword>
<sequence>MQAYPMMLDDKNEWALLRHQLWQESVEQHQDDIEEYLCGDSNDIVTAFGVRNTSDKLVGFIELNVRSHAEGVTTKYVPYIEGWFVCENHRSQGYGASLVKEAEQWAKERGFAFIASDSQIDNQHAIHLHKKLGFDEVERTVNFVKPLN</sequence>
<dbReference type="Gene3D" id="3.40.630.30">
    <property type="match status" value="1"/>
</dbReference>
<keyword evidence="2" id="KW-0012">Acyltransferase</keyword>
<organism evidence="4 5">
    <name type="scientific">Veronia pacifica</name>
    <dbReference type="NCBI Taxonomy" id="1080227"/>
    <lineage>
        <taxon>Bacteria</taxon>
        <taxon>Pseudomonadati</taxon>
        <taxon>Pseudomonadota</taxon>
        <taxon>Gammaproteobacteria</taxon>
        <taxon>Vibrionales</taxon>
        <taxon>Vibrionaceae</taxon>
        <taxon>Veronia</taxon>
    </lineage>
</organism>
<evidence type="ECO:0000256" key="2">
    <source>
        <dbReference type="ARBA" id="ARBA00023315"/>
    </source>
</evidence>
<dbReference type="AlphaFoldDB" id="A0A1C3EKZ3"/>
<evidence type="ECO:0000313" key="5">
    <source>
        <dbReference type="Proteomes" id="UP000094936"/>
    </source>
</evidence>
<feature type="domain" description="N-acetyltransferase" evidence="3">
    <location>
        <begin position="1"/>
        <end position="148"/>
    </location>
</feature>
<dbReference type="InterPro" id="IPR000182">
    <property type="entry name" value="GNAT_dom"/>
</dbReference>
<dbReference type="GO" id="GO:0016747">
    <property type="term" value="F:acyltransferase activity, transferring groups other than amino-acyl groups"/>
    <property type="evidence" value="ECO:0007669"/>
    <property type="project" value="InterPro"/>
</dbReference>
<protein>
    <recommendedName>
        <fullName evidence="3">N-acetyltransferase domain-containing protein</fullName>
    </recommendedName>
</protein>
<dbReference type="InterPro" id="IPR050680">
    <property type="entry name" value="YpeA/RimI_acetyltransf"/>
</dbReference>
<dbReference type="Pfam" id="PF00583">
    <property type="entry name" value="Acetyltransf_1"/>
    <property type="match status" value="1"/>
</dbReference>
<name>A0A1C3EKZ3_9GAMM</name>
<gene>
    <name evidence="4" type="ORF">A8L45_08695</name>
</gene>
<dbReference type="CDD" id="cd04301">
    <property type="entry name" value="NAT_SF"/>
    <property type="match status" value="1"/>
</dbReference>
<dbReference type="STRING" id="1080227.A8L45_08695"/>
<keyword evidence="5" id="KW-1185">Reference proteome</keyword>
<reference evidence="4 5" key="1">
    <citation type="submission" date="2016-05" db="EMBL/GenBank/DDBJ databases">
        <title>Genomic Taxonomy of the Vibrionaceae.</title>
        <authorList>
            <person name="Gomez-Gil B."/>
            <person name="Enciso-Ibarra J."/>
        </authorList>
    </citation>
    <scope>NUCLEOTIDE SEQUENCE [LARGE SCALE GENOMIC DNA]</scope>
    <source>
        <strain evidence="4 5">CAIM 1920</strain>
    </source>
</reference>
<dbReference type="InterPro" id="IPR016181">
    <property type="entry name" value="Acyl_CoA_acyltransferase"/>
</dbReference>
<dbReference type="PANTHER" id="PTHR43420:SF51">
    <property type="entry name" value="PEPTIDYL-LYSINE N-ACETYLTRANSFERASE YIAC"/>
    <property type="match status" value="1"/>
</dbReference>